<name>A0ABM9C9Y4_9BACL</name>
<accession>A0ABM9C9Y4</accession>
<reference evidence="1" key="1">
    <citation type="submission" date="2022-01" db="EMBL/GenBank/DDBJ databases">
        <authorList>
            <person name="Criscuolo A."/>
        </authorList>
    </citation>
    <scope>NUCLEOTIDE SEQUENCE</scope>
    <source>
        <strain evidence="1">CIP111893</strain>
    </source>
</reference>
<protein>
    <recommendedName>
        <fullName evidence="3">Squalene cyclase C-terminal domain-containing protein</fullName>
    </recommendedName>
</protein>
<dbReference type="EMBL" id="CAKMMF010000014">
    <property type="protein sequence ID" value="CAH1208016.1"/>
    <property type="molecule type" value="Genomic_DNA"/>
</dbReference>
<evidence type="ECO:0000313" key="2">
    <source>
        <dbReference type="Proteomes" id="UP000838686"/>
    </source>
</evidence>
<evidence type="ECO:0000313" key="1">
    <source>
        <dbReference type="EMBL" id="CAH1208016.1"/>
    </source>
</evidence>
<dbReference type="Proteomes" id="UP000838686">
    <property type="component" value="Unassembled WGS sequence"/>
</dbReference>
<dbReference type="RefSeq" id="WP_236343126.1">
    <property type="nucleotide sequence ID" value="NZ_CAKMMF010000014.1"/>
</dbReference>
<keyword evidence="2" id="KW-1185">Reference proteome</keyword>
<organism evidence="1 2">
    <name type="scientific">Paenibacillus plantiphilus</name>
    <dbReference type="NCBI Taxonomy" id="2905650"/>
    <lineage>
        <taxon>Bacteria</taxon>
        <taxon>Bacillati</taxon>
        <taxon>Bacillota</taxon>
        <taxon>Bacilli</taxon>
        <taxon>Bacillales</taxon>
        <taxon>Paenibacillaceae</taxon>
        <taxon>Paenibacillus</taxon>
    </lineage>
</organism>
<sequence length="304" mass="34262">MATANEMIVNAQTFIHRNGRLLERRWMEHLFEGGSKNAVIAALRAYQNDDGGFGHALEPDIRDPHSQPIPTEVALHIMDELDLFDASIVSGILQYLESITLPGGGFPRALCSVNHYPHAPWWTTERDDAASMNPTGSIVALLLKQQAVPLAESPDQGHCPQWFADTIQFIWRNIGNVGRTDYHDLIQAIDFLQQTSDRARAETLLAQMDSWLLAPGVIEYDSKAEGYVHKILDWAPKRSSYCARLIHDQEAVSRHLDALIAEQQDDGGWPISWEPPSQAAKLEWRGYITVQRLLTLQSYERLNS</sequence>
<evidence type="ECO:0008006" key="3">
    <source>
        <dbReference type="Google" id="ProtNLM"/>
    </source>
</evidence>
<proteinExistence type="predicted"/>
<gene>
    <name evidence="1" type="ORF">PAECIP111893_02822</name>
</gene>
<dbReference type="InterPro" id="IPR008930">
    <property type="entry name" value="Terpenoid_cyclase/PrenylTrfase"/>
</dbReference>
<comment type="caution">
    <text evidence="1">The sequence shown here is derived from an EMBL/GenBank/DDBJ whole genome shotgun (WGS) entry which is preliminary data.</text>
</comment>
<dbReference type="SUPFAM" id="SSF48239">
    <property type="entry name" value="Terpenoid cyclases/Protein prenyltransferases"/>
    <property type="match status" value="1"/>
</dbReference>